<accession>A0AAU8AZK0</accession>
<sequence>MTNWEIYFGEDAGKVQSSLSTFRDFVDRLGYKMTYEFNPQYKKFLVALYDPVDNKFICRMYSLEDLRCITHSSNIFWRYVK</sequence>
<name>A0AAU8AZK0_9VIRU</name>
<proteinExistence type="predicted"/>
<reference evidence="1" key="1">
    <citation type="submission" date="2024-03" db="EMBL/GenBank/DDBJ databases">
        <title>Diverse circular DNA viruses in blood, oral, and fecal samples of captive lemurs.</title>
        <authorList>
            <person name="Paietta E.N."/>
            <person name="Kraberger S."/>
            <person name="Lund M.C."/>
            <person name="Custer J.M."/>
            <person name="Vargas K.M."/>
            <person name="Ehmke E.E."/>
            <person name="Yoder A.D."/>
            <person name="Varsani A."/>
        </authorList>
    </citation>
    <scope>NUCLEOTIDE SEQUENCE</scope>
    <source>
        <strain evidence="1">Duke_24FS_84</strain>
    </source>
</reference>
<organism evidence="1">
    <name type="scientific">Dulem virus 167</name>
    <dbReference type="NCBI Taxonomy" id="3145644"/>
    <lineage>
        <taxon>Viruses</taxon>
        <taxon>Monodnaviria</taxon>
        <taxon>Sangervirae</taxon>
        <taxon>Phixviricota</taxon>
        <taxon>Malgrandaviricetes</taxon>
        <taxon>Petitvirales</taxon>
        <taxon>Microviridae</taxon>
        <taxon>Microvirus</taxon>
    </lineage>
</organism>
<evidence type="ECO:0000313" key="1">
    <source>
        <dbReference type="EMBL" id="XCD05420.1"/>
    </source>
</evidence>
<dbReference type="EMBL" id="PP511557">
    <property type="protein sequence ID" value="XCD05420.1"/>
    <property type="molecule type" value="Genomic_DNA"/>
</dbReference>
<protein>
    <submittedName>
        <fullName evidence="1">Uncharacterized protein</fullName>
    </submittedName>
</protein>